<keyword evidence="3" id="KW-1185">Reference proteome</keyword>
<evidence type="ECO:0000313" key="2">
    <source>
        <dbReference type="EMBL" id="CAH2252414.1"/>
    </source>
</evidence>
<evidence type="ECO:0000313" key="3">
    <source>
        <dbReference type="Proteomes" id="UP000838756"/>
    </source>
</evidence>
<dbReference type="PANTHER" id="PTHR11008:SF32">
    <property type="entry name" value="CIRCADIAN CLOCK-CONTROLLED PROTEIN DAYWAKE-RELATED"/>
    <property type="match status" value="1"/>
</dbReference>
<feature type="chain" id="PRO_5035747993" evidence="1">
    <location>
        <begin position="26"/>
        <end position="196"/>
    </location>
</feature>
<dbReference type="AlphaFoldDB" id="A0A8S4SFE4"/>
<organism evidence="2 3">
    <name type="scientific">Pararge aegeria aegeria</name>
    <dbReference type="NCBI Taxonomy" id="348720"/>
    <lineage>
        <taxon>Eukaryota</taxon>
        <taxon>Metazoa</taxon>
        <taxon>Ecdysozoa</taxon>
        <taxon>Arthropoda</taxon>
        <taxon>Hexapoda</taxon>
        <taxon>Insecta</taxon>
        <taxon>Pterygota</taxon>
        <taxon>Neoptera</taxon>
        <taxon>Endopterygota</taxon>
        <taxon>Lepidoptera</taxon>
        <taxon>Glossata</taxon>
        <taxon>Ditrysia</taxon>
        <taxon>Papilionoidea</taxon>
        <taxon>Nymphalidae</taxon>
        <taxon>Satyrinae</taxon>
        <taxon>Satyrini</taxon>
        <taxon>Parargina</taxon>
        <taxon>Pararge</taxon>
    </lineage>
</organism>
<name>A0A8S4SFE4_9NEOP</name>
<accession>A0A8S4SFE4</accession>
<dbReference type="EMBL" id="CAKXAJ010026033">
    <property type="protein sequence ID" value="CAH2252414.1"/>
    <property type="molecule type" value="Genomic_DNA"/>
</dbReference>
<gene>
    <name evidence="2" type="primary">jg2019</name>
    <name evidence="2" type="ORF">PAEG_LOCUS22420</name>
</gene>
<dbReference type="Proteomes" id="UP000838756">
    <property type="component" value="Unassembled WGS sequence"/>
</dbReference>
<dbReference type="OrthoDB" id="8186595at2759"/>
<dbReference type="PANTHER" id="PTHR11008">
    <property type="entry name" value="PROTEIN TAKEOUT-LIKE PROTEIN"/>
    <property type="match status" value="1"/>
</dbReference>
<dbReference type="Gene3D" id="3.15.10.30">
    <property type="entry name" value="Haemolymph juvenile hormone binding protein"/>
    <property type="match status" value="1"/>
</dbReference>
<comment type="caution">
    <text evidence="2">The sequence shown here is derived from an EMBL/GenBank/DDBJ whole genome shotgun (WGS) entry which is preliminary data.</text>
</comment>
<dbReference type="InterPro" id="IPR010562">
    <property type="entry name" value="Haemolymph_juvenile_hormone-bd"/>
</dbReference>
<sequence length="196" mass="22171">MLQLANNVLMWVRLSAASFIEPCYSRDRACLLRSAQRAVAVVAGGVPALGMQPRRSSYETSLTLSCHVELVGDYSLGGKLLMLPIQGQGRYKIRLQEIQVTVTMQVGERVAGGERYWTVRSWQHNADATQRVLYQFQNLFQGNKDMSDAVHKFANENWHRIFQEVAPPIVKAIITQIVAEITKLFERVPIRQLALD</sequence>
<dbReference type="Pfam" id="PF06585">
    <property type="entry name" value="JHBP"/>
    <property type="match status" value="1"/>
</dbReference>
<dbReference type="SMART" id="SM00700">
    <property type="entry name" value="JHBP"/>
    <property type="match status" value="1"/>
</dbReference>
<feature type="signal peptide" evidence="1">
    <location>
        <begin position="1"/>
        <end position="25"/>
    </location>
</feature>
<dbReference type="InterPro" id="IPR038606">
    <property type="entry name" value="To_sf"/>
</dbReference>
<reference evidence="2" key="1">
    <citation type="submission" date="2022-03" db="EMBL/GenBank/DDBJ databases">
        <authorList>
            <person name="Lindestad O."/>
        </authorList>
    </citation>
    <scope>NUCLEOTIDE SEQUENCE</scope>
</reference>
<dbReference type="GO" id="GO:0005615">
    <property type="term" value="C:extracellular space"/>
    <property type="evidence" value="ECO:0007669"/>
    <property type="project" value="TreeGrafter"/>
</dbReference>
<evidence type="ECO:0000256" key="1">
    <source>
        <dbReference type="SAM" id="SignalP"/>
    </source>
</evidence>
<keyword evidence="1" id="KW-0732">Signal</keyword>
<proteinExistence type="predicted"/>
<protein>
    <submittedName>
        <fullName evidence="2">Jg2019 protein</fullName>
    </submittedName>
</protein>